<evidence type="ECO:0000313" key="4">
    <source>
        <dbReference type="Proteomes" id="UP000321621"/>
    </source>
</evidence>
<gene>
    <name evidence="1" type="ORF">D2V05_02070</name>
    <name evidence="2" type="ORF">FQ017_02055</name>
</gene>
<keyword evidence="4" id="KW-1185">Reference proteome</keyword>
<dbReference type="OrthoDB" id="9867790at2"/>
<dbReference type="EMBL" id="VNWK01000009">
    <property type="protein sequence ID" value="TXJ99651.1"/>
    <property type="molecule type" value="Genomic_DNA"/>
</dbReference>
<name>A0A3A1NRL1_9FLAO</name>
<evidence type="ECO:0000313" key="2">
    <source>
        <dbReference type="EMBL" id="TXJ99651.1"/>
    </source>
</evidence>
<accession>A0A3A1NRL1</accession>
<dbReference type="Proteomes" id="UP000266691">
    <property type="component" value="Unassembled WGS sequence"/>
</dbReference>
<comment type="caution">
    <text evidence="1">The sequence shown here is derived from an EMBL/GenBank/DDBJ whole genome shotgun (WGS) entry which is preliminary data.</text>
</comment>
<dbReference type="AlphaFoldDB" id="A0A3A1NRL1"/>
<proteinExistence type="predicted"/>
<sequence>MKPVVQEASKFEIELSASEILARLDKGLTFKGWYRLLDHGSELSLKYKVKSSFASCSETILIHISEIDENQSLIEVQSKPHLLTSLFNRGNGIRNINKVKAVFNIII</sequence>
<evidence type="ECO:0000313" key="1">
    <source>
        <dbReference type="EMBL" id="RIV46767.1"/>
    </source>
</evidence>
<reference evidence="2 4" key="2">
    <citation type="submission" date="2019-07" db="EMBL/GenBank/DDBJ databases">
        <title>Draft genome of two Muricauda strains isolated from deep sea.</title>
        <authorList>
            <person name="Sun C."/>
        </authorList>
    </citation>
    <scope>NUCLEOTIDE SEQUENCE [LARGE SCALE GENOMIC DNA]</scope>
    <source>
        <strain evidence="2 4">72</strain>
    </source>
</reference>
<protein>
    <submittedName>
        <fullName evidence="1">Uncharacterized protein</fullName>
    </submittedName>
</protein>
<organism evidence="1 3">
    <name type="scientific">Flagellimonas pelagia</name>
    <dbReference type="NCBI Taxonomy" id="2306998"/>
    <lineage>
        <taxon>Bacteria</taxon>
        <taxon>Pseudomonadati</taxon>
        <taxon>Bacteroidota</taxon>
        <taxon>Flavobacteriia</taxon>
        <taxon>Flavobacteriales</taxon>
        <taxon>Flavobacteriaceae</taxon>
        <taxon>Flagellimonas</taxon>
    </lineage>
</organism>
<evidence type="ECO:0000313" key="3">
    <source>
        <dbReference type="Proteomes" id="UP000266691"/>
    </source>
</evidence>
<dbReference type="EMBL" id="QXFI01000009">
    <property type="protein sequence ID" value="RIV46767.1"/>
    <property type="molecule type" value="Genomic_DNA"/>
</dbReference>
<reference evidence="1 3" key="1">
    <citation type="submission" date="2018-08" db="EMBL/GenBank/DDBJ databases">
        <title>Proposal of Muricauda 72 sp.nov. and Muricauda NH166 sp.nov., isolated from seawater.</title>
        <authorList>
            <person name="Cheng H."/>
            <person name="Wu Y.-H."/>
            <person name="Guo L.-L."/>
            <person name="Xu X.-W."/>
        </authorList>
    </citation>
    <scope>NUCLEOTIDE SEQUENCE [LARGE SCALE GENOMIC DNA]</scope>
    <source>
        <strain evidence="1 3">72</strain>
    </source>
</reference>
<dbReference type="Proteomes" id="UP000321621">
    <property type="component" value="Unassembled WGS sequence"/>
</dbReference>
<dbReference type="RefSeq" id="WP_119645935.1">
    <property type="nucleotide sequence ID" value="NZ_QXFI01000009.1"/>
</dbReference>